<gene>
    <name evidence="1" type="ORF">DVH24_030602</name>
</gene>
<accession>A0A498K487</accession>
<keyword evidence="2" id="KW-1185">Reference proteome</keyword>
<organism evidence="1 2">
    <name type="scientific">Malus domestica</name>
    <name type="common">Apple</name>
    <name type="synonym">Pyrus malus</name>
    <dbReference type="NCBI Taxonomy" id="3750"/>
    <lineage>
        <taxon>Eukaryota</taxon>
        <taxon>Viridiplantae</taxon>
        <taxon>Streptophyta</taxon>
        <taxon>Embryophyta</taxon>
        <taxon>Tracheophyta</taxon>
        <taxon>Spermatophyta</taxon>
        <taxon>Magnoliopsida</taxon>
        <taxon>eudicotyledons</taxon>
        <taxon>Gunneridae</taxon>
        <taxon>Pentapetalae</taxon>
        <taxon>rosids</taxon>
        <taxon>fabids</taxon>
        <taxon>Rosales</taxon>
        <taxon>Rosaceae</taxon>
        <taxon>Amygdaloideae</taxon>
        <taxon>Maleae</taxon>
        <taxon>Malus</taxon>
    </lineage>
</organism>
<sequence length="119" mass="13981">MITRFWLGQKGRERRIHWVSKEPLGLPKSEGGMGFRNFVDFNDVLLAKQCWRLIQDPNSLWARVLKARTQEYGSSEYPRRSPVNCNHSVNYVCLKENLHTVFTSHTSLSFLFLIIRLNK</sequence>
<dbReference type="AlphaFoldDB" id="A0A498K487"/>
<name>A0A498K487_MALDO</name>
<evidence type="ECO:0000313" key="1">
    <source>
        <dbReference type="EMBL" id="RXI00112.1"/>
    </source>
</evidence>
<dbReference type="STRING" id="3750.A0A498K487"/>
<evidence type="ECO:0000313" key="2">
    <source>
        <dbReference type="Proteomes" id="UP000290289"/>
    </source>
</evidence>
<proteinExistence type="predicted"/>
<protein>
    <submittedName>
        <fullName evidence="1">Uncharacterized protein</fullName>
    </submittedName>
</protein>
<dbReference type="Proteomes" id="UP000290289">
    <property type="component" value="Chromosome 5"/>
</dbReference>
<dbReference type="EMBL" id="RDQH01000331">
    <property type="protein sequence ID" value="RXI00112.1"/>
    <property type="molecule type" value="Genomic_DNA"/>
</dbReference>
<comment type="caution">
    <text evidence="1">The sequence shown here is derived from an EMBL/GenBank/DDBJ whole genome shotgun (WGS) entry which is preliminary data.</text>
</comment>
<reference evidence="1 2" key="1">
    <citation type="submission" date="2018-10" db="EMBL/GenBank/DDBJ databases">
        <title>A high-quality apple genome assembly.</title>
        <authorList>
            <person name="Hu J."/>
        </authorList>
    </citation>
    <scope>NUCLEOTIDE SEQUENCE [LARGE SCALE GENOMIC DNA]</scope>
    <source>
        <strain evidence="2">cv. HFTH1</strain>
        <tissue evidence="1">Young leaf</tissue>
    </source>
</reference>